<proteinExistence type="predicted"/>
<gene>
    <name evidence="2" type="ORF">HOP52_13775</name>
</gene>
<feature type="transmembrane region" description="Helical" evidence="1">
    <location>
        <begin position="12"/>
        <end position="30"/>
    </location>
</feature>
<keyword evidence="3" id="KW-1185">Reference proteome</keyword>
<organism evidence="2 3">
    <name type="scientific">Billgrantia campisalis</name>
    <dbReference type="NCBI Taxonomy" id="74661"/>
    <lineage>
        <taxon>Bacteria</taxon>
        <taxon>Pseudomonadati</taxon>
        <taxon>Pseudomonadota</taxon>
        <taxon>Gammaproteobacteria</taxon>
        <taxon>Oceanospirillales</taxon>
        <taxon>Halomonadaceae</taxon>
        <taxon>Billgrantia</taxon>
    </lineage>
</organism>
<evidence type="ECO:0000313" key="3">
    <source>
        <dbReference type="Proteomes" id="UP000814385"/>
    </source>
</evidence>
<feature type="transmembrane region" description="Helical" evidence="1">
    <location>
        <begin position="128"/>
        <end position="150"/>
    </location>
</feature>
<accession>A0ABS9PAP3</accession>
<evidence type="ECO:0008006" key="4">
    <source>
        <dbReference type="Google" id="ProtNLM"/>
    </source>
</evidence>
<feature type="transmembrane region" description="Helical" evidence="1">
    <location>
        <begin position="50"/>
        <end position="70"/>
    </location>
</feature>
<name>A0ABS9PAP3_9GAMM</name>
<reference evidence="2 3" key="1">
    <citation type="submission" date="2020-05" db="EMBL/GenBank/DDBJ databases">
        <title>Comparative genomic analysis of denitrifying bacteria from Halomonas genus.</title>
        <authorList>
            <person name="Wang L."/>
            <person name="Shao Z."/>
        </authorList>
    </citation>
    <scope>NUCLEOTIDE SEQUENCE [LARGE SCALE GENOMIC DNA]</scope>
    <source>
        <strain evidence="2 3">A4</strain>
    </source>
</reference>
<protein>
    <recommendedName>
        <fullName evidence="4">Tripartite tricarboxylate transporter TctB family protein</fullName>
    </recommendedName>
</protein>
<feature type="transmembrane region" description="Helical" evidence="1">
    <location>
        <begin position="91"/>
        <end position="116"/>
    </location>
</feature>
<keyword evidence="1" id="KW-0812">Transmembrane</keyword>
<dbReference type="Proteomes" id="UP000814385">
    <property type="component" value="Unassembled WGS sequence"/>
</dbReference>
<comment type="caution">
    <text evidence="2">The sequence shown here is derived from an EMBL/GenBank/DDBJ whole genome shotgun (WGS) entry which is preliminary data.</text>
</comment>
<evidence type="ECO:0000256" key="1">
    <source>
        <dbReference type="SAM" id="Phobius"/>
    </source>
</evidence>
<keyword evidence="1" id="KW-0472">Membrane</keyword>
<sequence>MTEGNTMIRKNFWSGLGVAALAVILLTWIIPTYGGSGFAFGMQPQRLATLGAWLILGCSIVLTVVSAIALKRRGESIVAIPDLGHLWHQAWPFLYVLGFIVLIDRFPLTWVAPLLIGGLLLLLGERRWYVVVLTAAVPTAGLYGLTAHLMRIGVV</sequence>
<evidence type="ECO:0000313" key="2">
    <source>
        <dbReference type="EMBL" id="MCG6658824.1"/>
    </source>
</evidence>
<keyword evidence="1" id="KW-1133">Transmembrane helix</keyword>
<dbReference type="EMBL" id="JABFUC010000011">
    <property type="protein sequence ID" value="MCG6658824.1"/>
    <property type="molecule type" value="Genomic_DNA"/>
</dbReference>